<keyword evidence="5" id="KW-0133">Cell shape</keyword>
<comment type="similarity">
    <text evidence="2">Belongs to the MreD family.</text>
</comment>
<gene>
    <name evidence="9" type="primary">mreD</name>
    <name evidence="9" type="ORF">IAB31_02325</name>
</gene>
<protein>
    <submittedName>
        <fullName evidence="9">Rod shape-determining protein MreD</fullName>
    </submittedName>
</protein>
<keyword evidence="3" id="KW-1003">Cell membrane</keyword>
<comment type="subcellular location">
    <subcellularLocation>
        <location evidence="1">Cell membrane</location>
        <topology evidence="1">Multi-pass membrane protein</topology>
    </subcellularLocation>
</comment>
<evidence type="ECO:0000256" key="2">
    <source>
        <dbReference type="ARBA" id="ARBA00007776"/>
    </source>
</evidence>
<reference evidence="9" key="1">
    <citation type="submission" date="2020-10" db="EMBL/GenBank/DDBJ databases">
        <authorList>
            <person name="Gilroy R."/>
        </authorList>
    </citation>
    <scope>NUCLEOTIDE SEQUENCE</scope>
    <source>
        <strain evidence="9">ChiSjej4B22-8148</strain>
    </source>
</reference>
<feature type="transmembrane region" description="Helical" evidence="8">
    <location>
        <begin position="52"/>
        <end position="79"/>
    </location>
</feature>
<reference evidence="9" key="2">
    <citation type="journal article" date="2021" name="PeerJ">
        <title>Extensive microbial diversity within the chicken gut microbiome revealed by metagenomics and culture.</title>
        <authorList>
            <person name="Gilroy R."/>
            <person name="Ravi A."/>
            <person name="Getino M."/>
            <person name="Pursley I."/>
            <person name="Horton D.L."/>
            <person name="Alikhan N.F."/>
            <person name="Baker D."/>
            <person name="Gharbi K."/>
            <person name="Hall N."/>
            <person name="Watson M."/>
            <person name="Adriaenssens E.M."/>
            <person name="Foster-Nyarko E."/>
            <person name="Jarju S."/>
            <person name="Secka A."/>
            <person name="Antonio M."/>
            <person name="Oren A."/>
            <person name="Chaudhuri R.R."/>
            <person name="La Ragione R."/>
            <person name="Hildebrand F."/>
            <person name="Pallen M.J."/>
        </authorList>
    </citation>
    <scope>NUCLEOTIDE SEQUENCE</scope>
    <source>
        <strain evidence="9">ChiSjej4B22-8148</strain>
    </source>
</reference>
<evidence type="ECO:0000256" key="1">
    <source>
        <dbReference type="ARBA" id="ARBA00004651"/>
    </source>
</evidence>
<dbReference type="PIRSF" id="PIRSF037497">
    <property type="entry name" value="MreD_Clostridium/Treponema_prd"/>
    <property type="match status" value="1"/>
</dbReference>
<keyword evidence="6 8" id="KW-1133">Transmembrane helix</keyword>
<feature type="transmembrane region" description="Helical" evidence="8">
    <location>
        <begin position="127"/>
        <end position="153"/>
    </location>
</feature>
<keyword evidence="7 8" id="KW-0472">Membrane</keyword>
<evidence type="ECO:0000256" key="3">
    <source>
        <dbReference type="ARBA" id="ARBA00022475"/>
    </source>
</evidence>
<evidence type="ECO:0000256" key="4">
    <source>
        <dbReference type="ARBA" id="ARBA00022692"/>
    </source>
</evidence>
<name>A0A9D1AAM4_9FIRM</name>
<dbReference type="GO" id="GO:0008360">
    <property type="term" value="P:regulation of cell shape"/>
    <property type="evidence" value="ECO:0007669"/>
    <property type="project" value="UniProtKB-KW"/>
</dbReference>
<accession>A0A9D1AAM4</accession>
<keyword evidence="4 8" id="KW-0812">Transmembrane</keyword>
<dbReference type="Proteomes" id="UP000886757">
    <property type="component" value="Unassembled WGS sequence"/>
</dbReference>
<evidence type="ECO:0000256" key="8">
    <source>
        <dbReference type="SAM" id="Phobius"/>
    </source>
</evidence>
<dbReference type="GO" id="GO:0005886">
    <property type="term" value="C:plasma membrane"/>
    <property type="evidence" value="ECO:0007669"/>
    <property type="project" value="UniProtKB-SubCell"/>
</dbReference>
<evidence type="ECO:0000313" key="9">
    <source>
        <dbReference type="EMBL" id="HIR12743.1"/>
    </source>
</evidence>
<comment type="caution">
    <text evidence="9">The sequence shown here is derived from an EMBL/GenBank/DDBJ whole genome shotgun (WGS) entry which is preliminary data.</text>
</comment>
<dbReference type="Pfam" id="PF04093">
    <property type="entry name" value="MreD"/>
    <property type="match status" value="1"/>
</dbReference>
<organism evidence="9 10">
    <name type="scientific">Candidatus Choladousia intestinavium</name>
    <dbReference type="NCBI Taxonomy" id="2840727"/>
    <lineage>
        <taxon>Bacteria</taxon>
        <taxon>Bacillati</taxon>
        <taxon>Bacillota</taxon>
        <taxon>Clostridia</taxon>
        <taxon>Lachnospirales</taxon>
        <taxon>Lachnospiraceae</taxon>
        <taxon>Lachnospiraceae incertae sedis</taxon>
        <taxon>Candidatus Choladousia</taxon>
    </lineage>
</organism>
<sequence>MRRKITMSLLILLFILLQSTVCQMIAVASIKPNLLIILTVSFGLMRGKKDGMLTGFFCGLLTDLFFESIIGFNAILYLWVGYFSGYFYRIFYDDDIKTPIFLISVTDLVYGILQYGFMFLLRGRIDFFYYLGRIILPEVLYTLLITIFCYRILYHINQKLSLSDKGSADHFV</sequence>
<evidence type="ECO:0000256" key="6">
    <source>
        <dbReference type="ARBA" id="ARBA00022989"/>
    </source>
</evidence>
<dbReference type="AlphaFoldDB" id="A0A9D1AAM4"/>
<dbReference type="InterPro" id="IPR007227">
    <property type="entry name" value="Cell_shape_determining_MreD"/>
</dbReference>
<dbReference type="NCBIfam" id="TIGR03426">
    <property type="entry name" value="shape_MreD"/>
    <property type="match status" value="1"/>
</dbReference>
<dbReference type="InterPro" id="IPR017225">
    <property type="entry name" value="Cell_shape_determin_MreD_prd"/>
</dbReference>
<evidence type="ECO:0000256" key="5">
    <source>
        <dbReference type="ARBA" id="ARBA00022960"/>
    </source>
</evidence>
<evidence type="ECO:0000313" key="10">
    <source>
        <dbReference type="Proteomes" id="UP000886757"/>
    </source>
</evidence>
<dbReference type="EMBL" id="DVGK01000031">
    <property type="protein sequence ID" value="HIR12743.1"/>
    <property type="molecule type" value="Genomic_DNA"/>
</dbReference>
<evidence type="ECO:0000256" key="7">
    <source>
        <dbReference type="ARBA" id="ARBA00023136"/>
    </source>
</evidence>
<proteinExistence type="inferred from homology"/>
<feature type="transmembrane region" description="Helical" evidence="8">
    <location>
        <begin position="100"/>
        <end position="121"/>
    </location>
</feature>